<dbReference type="GO" id="GO:0006624">
    <property type="term" value="P:vacuolar protein processing"/>
    <property type="evidence" value="ECO:0007669"/>
    <property type="project" value="TreeGrafter"/>
</dbReference>
<keyword evidence="10" id="KW-1185">Reference proteome</keyword>
<sequence>MLGSKKPLKQGTKSEKLIHKENRSTLRFYKIILLVNAVTFGIIVLAFFLSWHTKLDIVLSSFCLVISLGAYNFMAYMAKAEYREDERGVLQLQDAGLDLNMSSGGLAEHAKDAILFCCAVMFLSLLHRYFWLLLLLLPGRLLQLLWVNILAPWIFDPNQGPQVNEKKQQKLERKMRRIGHLTQGRSSSGRT</sequence>
<feature type="transmembrane region" description="Helical" evidence="8">
    <location>
        <begin position="28"/>
        <end position="51"/>
    </location>
</feature>
<evidence type="ECO:0000256" key="4">
    <source>
        <dbReference type="ARBA" id="ARBA00022692"/>
    </source>
</evidence>
<keyword evidence="7 8" id="KW-0472">Membrane</keyword>
<evidence type="ECO:0000313" key="9">
    <source>
        <dbReference type="EMBL" id="KAA3678175.1"/>
    </source>
</evidence>
<comment type="subcellular location">
    <subcellularLocation>
        <location evidence="1">Endoplasmic reticulum membrane</location>
        <topology evidence="1">Multi-pass membrane protein</topology>
    </subcellularLocation>
</comment>
<dbReference type="PANTHER" id="PTHR13505:SF7">
    <property type="entry name" value="TRANSMEMBRANE PROTEIN 208"/>
    <property type="match status" value="1"/>
</dbReference>
<feature type="transmembrane region" description="Helical" evidence="8">
    <location>
        <begin position="113"/>
        <end position="137"/>
    </location>
</feature>
<evidence type="ECO:0000256" key="1">
    <source>
        <dbReference type="ARBA" id="ARBA00004477"/>
    </source>
</evidence>
<evidence type="ECO:0000256" key="5">
    <source>
        <dbReference type="ARBA" id="ARBA00022824"/>
    </source>
</evidence>
<comment type="similarity">
    <text evidence="2">Belongs to the TMEM208 family.</text>
</comment>
<dbReference type="PANTHER" id="PTHR13505">
    <property type="entry name" value="TRANSMEMBRANE PROTEIN 208"/>
    <property type="match status" value="1"/>
</dbReference>
<dbReference type="InterPro" id="IPR008506">
    <property type="entry name" value="SND2/TMEM208"/>
</dbReference>
<gene>
    <name evidence="9" type="ORF">DEA37_0005959</name>
</gene>
<keyword evidence="4 8" id="KW-0812">Transmembrane</keyword>
<evidence type="ECO:0000256" key="6">
    <source>
        <dbReference type="ARBA" id="ARBA00022989"/>
    </source>
</evidence>
<dbReference type="Pfam" id="PF05620">
    <property type="entry name" value="TMEM208_SND2"/>
    <property type="match status" value="1"/>
</dbReference>
<protein>
    <recommendedName>
        <fullName evidence="3">Transmembrane protein 208</fullName>
    </recommendedName>
</protein>
<keyword evidence="5" id="KW-0256">Endoplasmic reticulum</keyword>
<accession>A0A5J4NRB6</accession>
<evidence type="ECO:0000256" key="8">
    <source>
        <dbReference type="SAM" id="Phobius"/>
    </source>
</evidence>
<reference evidence="9 10" key="1">
    <citation type="journal article" date="2019" name="Gigascience">
        <title>Whole-genome sequence of the oriental lung fluke Paragonimus westermani.</title>
        <authorList>
            <person name="Oey H."/>
            <person name="Zakrzewski M."/>
            <person name="Narain K."/>
            <person name="Devi K.R."/>
            <person name="Agatsuma T."/>
            <person name="Nawaratna S."/>
            <person name="Gobert G.N."/>
            <person name="Jones M.K."/>
            <person name="Ragan M.A."/>
            <person name="McManus D.P."/>
            <person name="Krause L."/>
        </authorList>
    </citation>
    <scope>NUCLEOTIDE SEQUENCE [LARGE SCALE GENOMIC DNA]</scope>
    <source>
        <strain evidence="9 10">IND2009</strain>
    </source>
</reference>
<evidence type="ECO:0000256" key="3">
    <source>
        <dbReference type="ARBA" id="ARBA00015033"/>
    </source>
</evidence>
<comment type="caution">
    <text evidence="9">The sequence shown here is derived from an EMBL/GenBank/DDBJ whole genome shotgun (WGS) entry which is preliminary data.</text>
</comment>
<dbReference type="GO" id="GO:0005789">
    <property type="term" value="C:endoplasmic reticulum membrane"/>
    <property type="evidence" value="ECO:0007669"/>
    <property type="project" value="UniProtKB-SubCell"/>
</dbReference>
<organism evidence="9 10">
    <name type="scientific">Paragonimus westermani</name>
    <dbReference type="NCBI Taxonomy" id="34504"/>
    <lineage>
        <taxon>Eukaryota</taxon>
        <taxon>Metazoa</taxon>
        <taxon>Spiralia</taxon>
        <taxon>Lophotrochozoa</taxon>
        <taxon>Platyhelminthes</taxon>
        <taxon>Trematoda</taxon>
        <taxon>Digenea</taxon>
        <taxon>Plagiorchiida</taxon>
        <taxon>Troglotremata</taxon>
        <taxon>Troglotrematidae</taxon>
        <taxon>Paragonimus</taxon>
    </lineage>
</organism>
<proteinExistence type="inferred from homology"/>
<dbReference type="Proteomes" id="UP000324629">
    <property type="component" value="Unassembled WGS sequence"/>
</dbReference>
<evidence type="ECO:0000313" key="10">
    <source>
        <dbReference type="Proteomes" id="UP000324629"/>
    </source>
</evidence>
<keyword evidence="6 8" id="KW-1133">Transmembrane helix</keyword>
<evidence type="ECO:0000256" key="2">
    <source>
        <dbReference type="ARBA" id="ARBA00009950"/>
    </source>
</evidence>
<dbReference type="GO" id="GO:0005773">
    <property type="term" value="C:vacuole"/>
    <property type="evidence" value="ECO:0007669"/>
    <property type="project" value="GOC"/>
</dbReference>
<evidence type="ECO:0000256" key="7">
    <source>
        <dbReference type="ARBA" id="ARBA00023136"/>
    </source>
</evidence>
<name>A0A5J4NRB6_9TREM</name>
<feature type="transmembrane region" description="Helical" evidence="8">
    <location>
        <begin position="57"/>
        <end position="78"/>
    </location>
</feature>
<dbReference type="EMBL" id="QNGE01001195">
    <property type="protein sequence ID" value="KAA3678175.1"/>
    <property type="molecule type" value="Genomic_DNA"/>
</dbReference>
<dbReference type="AlphaFoldDB" id="A0A5J4NRB6"/>